<dbReference type="Proteomes" id="UP000737402">
    <property type="component" value="Unassembled WGS sequence"/>
</dbReference>
<protein>
    <submittedName>
        <fullName evidence="10">ABC-2 type transport system permease protein</fullName>
    </submittedName>
</protein>
<dbReference type="PROSITE" id="PS51012">
    <property type="entry name" value="ABC_TM2"/>
    <property type="match status" value="1"/>
</dbReference>
<dbReference type="PANTHER" id="PTHR30294:SF29">
    <property type="entry name" value="MULTIDRUG ABC TRANSPORTER PERMEASE YBHS-RELATED"/>
    <property type="match status" value="1"/>
</dbReference>
<feature type="transmembrane region" description="Helical" evidence="8">
    <location>
        <begin position="173"/>
        <end position="193"/>
    </location>
</feature>
<keyword evidence="5 8" id="KW-0812">Transmembrane</keyword>
<sequence length="365" mass="40921">MRTILWIHIRHLLRQPFAVLGMIVLTVIFAVATGQVNRTSVMEVPVFTENLSAEETNALLEELNKEESMVFQLEDQKQLEEKIKQNAIDMAVQLEEGEYTIYTTAESANISIVEAHVRNVLQTEAVLKETSLAFDKSVGELKELIASNEDLYAVSTKSFQEDDFIYDSSIQSLFGFSLFFVIFTVSFTVSTILQQKQNGMWNRLILSPLSKSRIYLGHLAFSFLLGYAQLVLIYTFFEFVIGVDLYGGYPFVLIVVIPYLFALVSLGVLISGLVTNPRQLDAVIPLIAVSMAMIGGAYWPLEIVQSDILITLSKLVPIKYGMDMLKGATILDWSFGQFLLPASVLFCMGVLFMGIGLNLMERRAE</sequence>
<comment type="subcellular location">
    <subcellularLocation>
        <location evidence="1">Cell membrane</location>
        <topology evidence="1">Multi-pass membrane protein</topology>
    </subcellularLocation>
</comment>
<feature type="transmembrane region" description="Helical" evidence="8">
    <location>
        <begin position="214"/>
        <end position="237"/>
    </location>
</feature>
<feature type="domain" description="ABC transmembrane type-2" evidence="9">
    <location>
        <begin position="114"/>
        <end position="363"/>
    </location>
</feature>
<dbReference type="InterPro" id="IPR047817">
    <property type="entry name" value="ABC2_TM_bact-type"/>
</dbReference>
<feature type="transmembrane region" description="Helical" evidence="8">
    <location>
        <begin position="282"/>
        <end position="301"/>
    </location>
</feature>
<dbReference type="Pfam" id="PF12698">
    <property type="entry name" value="ABC2_membrane_3"/>
    <property type="match status" value="1"/>
</dbReference>
<proteinExistence type="inferred from homology"/>
<evidence type="ECO:0000256" key="3">
    <source>
        <dbReference type="ARBA" id="ARBA00022448"/>
    </source>
</evidence>
<dbReference type="EMBL" id="JAFBED010000009">
    <property type="protein sequence ID" value="MBM7621632.1"/>
    <property type="molecule type" value="Genomic_DNA"/>
</dbReference>
<keyword evidence="11" id="KW-1185">Reference proteome</keyword>
<feature type="transmembrane region" description="Helical" evidence="8">
    <location>
        <begin position="12"/>
        <end position="32"/>
    </location>
</feature>
<keyword evidence="4" id="KW-1003">Cell membrane</keyword>
<name>A0ABS2P4S3_9BACI</name>
<evidence type="ECO:0000256" key="4">
    <source>
        <dbReference type="ARBA" id="ARBA00022475"/>
    </source>
</evidence>
<evidence type="ECO:0000259" key="9">
    <source>
        <dbReference type="PROSITE" id="PS51012"/>
    </source>
</evidence>
<evidence type="ECO:0000313" key="11">
    <source>
        <dbReference type="Proteomes" id="UP000737402"/>
    </source>
</evidence>
<comment type="caution">
    <text evidence="10">The sequence shown here is derived from an EMBL/GenBank/DDBJ whole genome shotgun (WGS) entry which is preliminary data.</text>
</comment>
<accession>A0ABS2P4S3</accession>
<evidence type="ECO:0000256" key="2">
    <source>
        <dbReference type="ARBA" id="ARBA00007783"/>
    </source>
</evidence>
<feature type="transmembrane region" description="Helical" evidence="8">
    <location>
        <begin position="249"/>
        <end position="270"/>
    </location>
</feature>
<reference evidence="10 11" key="1">
    <citation type="submission" date="2021-01" db="EMBL/GenBank/DDBJ databases">
        <title>Genomic Encyclopedia of Type Strains, Phase IV (KMG-IV): sequencing the most valuable type-strain genomes for metagenomic binning, comparative biology and taxonomic classification.</title>
        <authorList>
            <person name="Goeker M."/>
        </authorList>
    </citation>
    <scope>NUCLEOTIDE SEQUENCE [LARGE SCALE GENOMIC DNA]</scope>
    <source>
        <strain evidence="10 11">DSM 25879</strain>
    </source>
</reference>
<feature type="transmembrane region" description="Helical" evidence="8">
    <location>
        <begin position="338"/>
        <end position="360"/>
    </location>
</feature>
<organism evidence="10 11">
    <name type="scientific">Sutcliffiella tianshenii</name>
    <dbReference type="NCBI Taxonomy" id="1463404"/>
    <lineage>
        <taxon>Bacteria</taxon>
        <taxon>Bacillati</taxon>
        <taxon>Bacillota</taxon>
        <taxon>Bacilli</taxon>
        <taxon>Bacillales</taxon>
        <taxon>Bacillaceae</taxon>
        <taxon>Sutcliffiella</taxon>
    </lineage>
</organism>
<comment type="similarity">
    <text evidence="2">Belongs to the ABC-2 integral membrane protein family.</text>
</comment>
<gene>
    <name evidence="10" type="ORF">JOC95_003521</name>
</gene>
<dbReference type="InterPro" id="IPR013525">
    <property type="entry name" value="ABC2_TM"/>
</dbReference>
<dbReference type="InterPro" id="IPR051449">
    <property type="entry name" value="ABC-2_transporter_component"/>
</dbReference>
<evidence type="ECO:0000256" key="8">
    <source>
        <dbReference type="SAM" id="Phobius"/>
    </source>
</evidence>
<evidence type="ECO:0000256" key="1">
    <source>
        <dbReference type="ARBA" id="ARBA00004651"/>
    </source>
</evidence>
<dbReference type="RefSeq" id="WP_204418414.1">
    <property type="nucleotide sequence ID" value="NZ_JAFBED010000009.1"/>
</dbReference>
<evidence type="ECO:0000256" key="5">
    <source>
        <dbReference type="ARBA" id="ARBA00022692"/>
    </source>
</evidence>
<evidence type="ECO:0000256" key="7">
    <source>
        <dbReference type="ARBA" id="ARBA00023136"/>
    </source>
</evidence>
<keyword evidence="6 8" id="KW-1133">Transmembrane helix</keyword>
<evidence type="ECO:0000256" key="6">
    <source>
        <dbReference type="ARBA" id="ARBA00022989"/>
    </source>
</evidence>
<keyword evidence="7 8" id="KW-0472">Membrane</keyword>
<dbReference type="PANTHER" id="PTHR30294">
    <property type="entry name" value="MEMBRANE COMPONENT OF ABC TRANSPORTER YHHJ-RELATED"/>
    <property type="match status" value="1"/>
</dbReference>
<evidence type="ECO:0000313" key="10">
    <source>
        <dbReference type="EMBL" id="MBM7621632.1"/>
    </source>
</evidence>
<keyword evidence="3" id="KW-0813">Transport</keyword>